<sequence>MKEIMTNEGRNNYRLTHMHKDKLINAGQLHTTLMRDAEILFSAHSAIAMLSVEQIYAEQLRAAQPLPGTSLNL</sequence>
<dbReference type="AlphaFoldDB" id="A0A6A3WJU3"/>
<accession>A0A6A3WJU3</accession>
<name>A0A6A3WJU3_9STRA</name>
<evidence type="ECO:0000313" key="1">
    <source>
        <dbReference type="EMBL" id="KAE9183773.1"/>
    </source>
</evidence>
<protein>
    <submittedName>
        <fullName evidence="1">Uncharacterized protein</fullName>
    </submittedName>
</protein>
<organism evidence="1 2">
    <name type="scientific">Phytophthora fragariae</name>
    <dbReference type="NCBI Taxonomy" id="53985"/>
    <lineage>
        <taxon>Eukaryota</taxon>
        <taxon>Sar</taxon>
        <taxon>Stramenopiles</taxon>
        <taxon>Oomycota</taxon>
        <taxon>Peronosporomycetes</taxon>
        <taxon>Peronosporales</taxon>
        <taxon>Peronosporaceae</taxon>
        <taxon>Phytophthora</taxon>
    </lineage>
</organism>
<evidence type="ECO:0000313" key="2">
    <source>
        <dbReference type="Proteomes" id="UP000433483"/>
    </source>
</evidence>
<dbReference type="EMBL" id="QXGB01001919">
    <property type="protein sequence ID" value="KAE9183773.1"/>
    <property type="molecule type" value="Genomic_DNA"/>
</dbReference>
<dbReference type="Proteomes" id="UP000433483">
    <property type="component" value="Unassembled WGS sequence"/>
</dbReference>
<gene>
    <name evidence="1" type="ORF">PF005_g21949</name>
</gene>
<comment type="caution">
    <text evidence="1">The sequence shown here is derived from an EMBL/GenBank/DDBJ whole genome shotgun (WGS) entry which is preliminary data.</text>
</comment>
<reference evidence="1 2" key="1">
    <citation type="submission" date="2018-08" db="EMBL/GenBank/DDBJ databases">
        <title>Genomic investigation of the strawberry pathogen Phytophthora fragariae indicates pathogenicity is determined by transcriptional variation in three key races.</title>
        <authorList>
            <person name="Adams T.M."/>
            <person name="Armitage A.D."/>
            <person name="Sobczyk M.K."/>
            <person name="Bates H.J."/>
            <person name="Dunwell J.M."/>
            <person name="Nellist C.F."/>
            <person name="Harrison R.J."/>
        </authorList>
    </citation>
    <scope>NUCLEOTIDE SEQUENCE [LARGE SCALE GENOMIC DNA]</scope>
    <source>
        <strain evidence="1 2">NOV-27</strain>
    </source>
</reference>
<dbReference type="OrthoDB" id="145424at2759"/>
<keyword evidence="2" id="KW-1185">Reference proteome</keyword>
<proteinExistence type="predicted"/>